<reference evidence="1 2" key="1">
    <citation type="submission" date="2024-01" db="EMBL/GenBank/DDBJ databases">
        <title>A telomere-to-telomere, gap-free genome of sweet tea (Lithocarpus litseifolius).</title>
        <authorList>
            <person name="Zhou J."/>
        </authorList>
    </citation>
    <scope>NUCLEOTIDE SEQUENCE [LARGE SCALE GENOMIC DNA]</scope>
    <source>
        <strain evidence="1">Zhou-2022a</strain>
        <tissue evidence="1">Leaf</tissue>
    </source>
</reference>
<dbReference type="EMBL" id="JAZDWU010000005">
    <property type="protein sequence ID" value="KAL0000396.1"/>
    <property type="molecule type" value="Genomic_DNA"/>
</dbReference>
<sequence length="134" mass="14503">MKPVSASKTTLTGYVTGKSLRFLRTTPFRLVISTACSLTRGCRPLDLRSSSSAGTPWSATTRGPAPSLPDLLFYSRAKNSLLPSFPARSTRPEAGQEQTPWRNTIPIQTRGAWCAKRRGGDTVASALRLTAFST</sequence>
<name>A0AAW2CVE6_9ROSI</name>
<dbReference type="AlphaFoldDB" id="A0AAW2CVE6"/>
<gene>
    <name evidence="1" type="ORF">SO802_014177</name>
</gene>
<accession>A0AAW2CVE6</accession>
<keyword evidence="2" id="KW-1185">Reference proteome</keyword>
<protein>
    <submittedName>
        <fullName evidence="1">Uncharacterized protein</fullName>
    </submittedName>
</protein>
<organism evidence="1 2">
    <name type="scientific">Lithocarpus litseifolius</name>
    <dbReference type="NCBI Taxonomy" id="425828"/>
    <lineage>
        <taxon>Eukaryota</taxon>
        <taxon>Viridiplantae</taxon>
        <taxon>Streptophyta</taxon>
        <taxon>Embryophyta</taxon>
        <taxon>Tracheophyta</taxon>
        <taxon>Spermatophyta</taxon>
        <taxon>Magnoliopsida</taxon>
        <taxon>eudicotyledons</taxon>
        <taxon>Gunneridae</taxon>
        <taxon>Pentapetalae</taxon>
        <taxon>rosids</taxon>
        <taxon>fabids</taxon>
        <taxon>Fagales</taxon>
        <taxon>Fagaceae</taxon>
        <taxon>Lithocarpus</taxon>
    </lineage>
</organism>
<evidence type="ECO:0000313" key="1">
    <source>
        <dbReference type="EMBL" id="KAL0000396.1"/>
    </source>
</evidence>
<comment type="caution">
    <text evidence="1">The sequence shown here is derived from an EMBL/GenBank/DDBJ whole genome shotgun (WGS) entry which is preliminary data.</text>
</comment>
<proteinExistence type="predicted"/>
<evidence type="ECO:0000313" key="2">
    <source>
        <dbReference type="Proteomes" id="UP001459277"/>
    </source>
</evidence>
<dbReference type="Proteomes" id="UP001459277">
    <property type="component" value="Unassembled WGS sequence"/>
</dbReference>